<evidence type="ECO:0000313" key="2">
    <source>
        <dbReference type="Proteomes" id="UP000013893"/>
    </source>
</evidence>
<dbReference type="OrthoDB" id="149130at2"/>
<name>R4PV83_9BACT</name>
<dbReference type="PANTHER" id="PTHR40036">
    <property type="entry name" value="MACROCIN O-METHYLTRANSFERASE"/>
    <property type="match status" value="1"/>
</dbReference>
<protein>
    <recommendedName>
        <fullName evidence="3">Methyltransferase</fullName>
    </recommendedName>
</protein>
<dbReference type="STRING" id="1332188.L336_0412"/>
<gene>
    <name evidence="1" type="ORF">L336_0412</name>
</gene>
<dbReference type="InterPro" id="IPR008884">
    <property type="entry name" value="TylF_MeTrfase"/>
</dbReference>
<dbReference type="HOGENOM" id="CLU_094130_0_0_0"/>
<dbReference type="KEGG" id="saal:L336_0412"/>
<reference evidence="1 2" key="1">
    <citation type="journal article" date="2013" name="Nat. Biotechnol.">
        <title>Genome sequences of rare, uncultured bacteria obtained by differential coverage binning of multiple metagenomes.</title>
        <authorList>
            <person name="Albertsen M."/>
            <person name="Hugenholtz P."/>
            <person name="Skarshewski A."/>
            <person name="Nielsen K.L."/>
            <person name="Tyson G.W."/>
            <person name="Nielsen P.H."/>
        </authorList>
    </citation>
    <scope>NUCLEOTIDE SEQUENCE [LARGE SCALE GENOMIC DNA]</scope>
    <source>
        <strain evidence="1">TM71</strain>
    </source>
</reference>
<dbReference type="PATRIC" id="fig|1332188.3.peg.404"/>
<sequence length="258" mass="29499">MSFTTVSCYNTREHDRSSIVSPRRLYRTGGTRRYYCCYHSDRYYSVDESVARGVKTAELIRKYPLISDQITAGELQVILRELEYYISGGKTGAVVEFGCYQGTTSLFIRRLLDCYEDKREFHVYDSFEGLPPKGRWDQSSVGEHFVTGELLAHKKEFFAQFKKAGLVMPRIHKGWFHDLDQSHIPQTVGFAFLDGDYYGSIRESLMLITPRLVSGAVIIVDDYANEALPGAARAVDEWLVGQRAVMRVQSSLAIIYRQ</sequence>
<dbReference type="AlphaFoldDB" id="R4PV83"/>
<dbReference type="Proteomes" id="UP000013893">
    <property type="component" value="Chromosome"/>
</dbReference>
<proteinExistence type="predicted"/>
<dbReference type="Gene3D" id="3.40.50.150">
    <property type="entry name" value="Vaccinia Virus protein VP39"/>
    <property type="match status" value="1"/>
</dbReference>
<dbReference type="EMBL" id="CP005957">
    <property type="protein sequence ID" value="AGL62120.1"/>
    <property type="molecule type" value="Genomic_DNA"/>
</dbReference>
<dbReference type="PANTHER" id="PTHR40036:SF1">
    <property type="entry name" value="MACROCIN O-METHYLTRANSFERASE"/>
    <property type="match status" value="1"/>
</dbReference>
<evidence type="ECO:0000313" key="1">
    <source>
        <dbReference type="EMBL" id="AGL62120.1"/>
    </source>
</evidence>
<dbReference type="RefSeq" id="WP_015641570.1">
    <property type="nucleotide sequence ID" value="NC_021219.1"/>
</dbReference>
<dbReference type="Pfam" id="PF05711">
    <property type="entry name" value="TylF"/>
    <property type="match status" value="1"/>
</dbReference>
<evidence type="ECO:0008006" key="3">
    <source>
        <dbReference type="Google" id="ProtNLM"/>
    </source>
</evidence>
<organism evidence="1 2">
    <name type="scientific">Candidatus Saccharimonas aalborgensis</name>
    <dbReference type="NCBI Taxonomy" id="1332188"/>
    <lineage>
        <taxon>Bacteria</taxon>
        <taxon>Candidatus Saccharimonadota</taxon>
        <taxon>Candidatus Saccharimonadia</taxon>
        <taxon>Candidatus Saccharimonadales</taxon>
        <taxon>Candidatus Saccharimonadaceae</taxon>
        <taxon>Candidatus Saccharimonas</taxon>
    </lineage>
</organism>
<accession>R4PV83</accession>
<keyword evidence="2" id="KW-1185">Reference proteome</keyword>
<dbReference type="SUPFAM" id="SSF53335">
    <property type="entry name" value="S-adenosyl-L-methionine-dependent methyltransferases"/>
    <property type="match status" value="1"/>
</dbReference>
<dbReference type="InterPro" id="IPR029063">
    <property type="entry name" value="SAM-dependent_MTases_sf"/>
</dbReference>